<proteinExistence type="predicted"/>
<dbReference type="Pfam" id="PF02311">
    <property type="entry name" value="AraC_binding"/>
    <property type="match status" value="1"/>
</dbReference>
<accession>A0ABQ4EV97</accession>
<dbReference type="PANTHER" id="PTHR46796">
    <property type="entry name" value="HTH-TYPE TRANSCRIPTIONAL ACTIVATOR RHAS-RELATED"/>
    <property type="match status" value="1"/>
</dbReference>
<dbReference type="Gene3D" id="1.10.10.60">
    <property type="entry name" value="Homeodomain-like"/>
    <property type="match status" value="2"/>
</dbReference>
<dbReference type="Proteomes" id="UP000621500">
    <property type="component" value="Unassembled WGS sequence"/>
</dbReference>
<dbReference type="PANTHER" id="PTHR46796:SF2">
    <property type="entry name" value="TRANSCRIPTIONAL REGULATORY PROTEIN"/>
    <property type="match status" value="1"/>
</dbReference>
<dbReference type="PROSITE" id="PS01124">
    <property type="entry name" value="HTH_ARAC_FAMILY_2"/>
    <property type="match status" value="1"/>
</dbReference>
<reference evidence="5 6" key="1">
    <citation type="submission" date="2021-01" db="EMBL/GenBank/DDBJ databases">
        <title>Whole genome shotgun sequence of Plantactinospora mayteni NBRC 109088.</title>
        <authorList>
            <person name="Komaki H."/>
            <person name="Tamura T."/>
        </authorList>
    </citation>
    <scope>NUCLEOTIDE SEQUENCE [LARGE SCALE GENOMIC DNA]</scope>
    <source>
        <strain evidence="5 6">NBRC 109088</strain>
    </source>
</reference>
<evidence type="ECO:0000313" key="6">
    <source>
        <dbReference type="Proteomes" id="UP000621500"/>
    </source>
</evidence>
<keyword evidence="2" id="KW-0238">DNA-binding</keyword>
<dbReference type="InterPro" id="IPR037923">
    <property type="entry name" value="HTH-like"/>
</dbReference>
<dbReference type="RefSeq" id="WP_203860001.1">
    <property type="nucleotide sequence ID" value="NZ_BAAAZQ010000025.1"/>
</dbReference>
<dbReference type="SUPFAM" id="SSF46689">
    <property type="entry name" value="Homeodomain-like"/>
    <property type="match status" value="2"/>
</dbReference>
<gene>
    <name evidence="5" type="ORF">Pma05_51480</name>
</gene>
<dbReference type="InterPro" id="IPR018060">
    <property type="entry name" value="HTH_AraC"/>
</dbReference>
<evidence type="ECO:0000256" key="2">
    <source>
        <dbReference type="ARBA" id="ARBA00023125"/>
    </source>
</evidence>
<organism evidence="5 6">
    <name type="scientific">Plantactinospora mayteni</name>
    <dbReference type="NCBI Taxonomy" id="566021"/>
    <lineage>
        <taxon>Bacteria</taxon>
        <taxon>Bacillati</taxon>
        <taxon>Actinomycetota</taxon>
        <taxon>Actinomycetes</taxon>
        <taxon>Micromonosporales</taxon>
        <taxon>Micromonosporaceae</taxon>
        <taxon>Plantactinospora</taxon>
    </lineage>
</organism>
<protein>
    <submittedName>
        <fullName evidence="5">AraC family transcriptional regulator</fullName>
    </submittedName>
</protein>
<dbReference type="InterPro" id="IPR050204">
    <property type="entry name" value="AraC_XylS_family_regulators"/>
</dbReference>
<sequence length="289" mass="32502">MPVPTGQPRIEAWSVHGVLLERYRYAPGPAVAYPRHAHEEYQLCLNFGLPGRVWYDRAWHTVPPRSLAVVPPGEVHETRDVDHRGTDADYRVFYLDPGSVADTAVELTGRPTGQPRLPDLVVPDDELFRRFTRLHRAYQSRESRLALDCLTQSALASLLGRHGGLRSPGRRPTSARRAAHQARAYLRDNLASNVSLAELARVANLSPYHLARTFSQEFGLAPHAYLVQSRINLARRLLLAAHSVTEVAYRTGFHDPSHFTRHFTRVVGVRPGRYAESARTYNRPGPGRS</sequence>
<dbReference type="InterPro" id="IPR003313">
    <property type="entry name" value="AraC-bd"/>
</dbReference>
<keyword evidence="6" id="KW-1185">Reference proteome</keyword>
<dbReference type="EMBL" id="BONX01000035">
    <property type="protein sequence ID" value="GIG98575.1"/>
    <property type="molecule type" value="Genomic_DNA"/>
</dbReference>
<evidence type="ECO:0000313" key="5">
    <source>
        <dbReference type="EMBL" id="GIG98575.1"/>
    </source>
</evidence>
<dbReference type="InterPro" id="IPR009057">
    <property type="entry name" value="Homeodomain-like_sf"/>
</dbReference>
<dbReference type="PRINTS" id="PR00032">
    <property type="entry name" value="HTHARAC"/>
</dbReference>
<evidence type="ECO:0000259" key="4">
    <source>
        <dbReference type="PROSITE" id="PS01124"/>
    </source>
</evidence>
<keyword evidence="1" id="KW-0805">Transcription regulation</keyword>
<dbReference type="Pfam" id="PF12833">
    <property type="entry name" value="HTH_18"/>
    <property type="match status" value="1"/>
</dbReference>
<dbReference type="InterPro" id="IPR020449">
    <property type="entry name" value="Tscrpt_reg_AraC-type_HTH"/>
</dbReference>
<comment type="caution">
    <text evidence="5">The sequence shown here is derived from an EMBL/GenBank/DDBJ whole genome shotgun (WGS) entry which is preliminary data.</text>
</comment>
<dbReference type="SMART" id="SM00342">
    <property type="entry name" value="HTH_ARAC"/>
    <property type="match status" value="1"/>
</dbReference>
<dbReference type="SUPFAM" id="SSF51215">
    <property type="entry name" value="Regulatory protein AraC"/>
    <property type="match status" value="1"/>
</dbReference>
<name>A0ABQ4EV97_9ACTN</name>
<evidence type="ECO:0000256" key="3">
    <source>
        <dbReference type="ARBA" id="ARBA00023163"/>
    </source>
</evidence>
<evidence type="ECO:0000256" key="1">
    <source>
        <dbReference type="ARBA" id="ARBA00023015"/>
    </source>
</evidence>
<feature type="domain" description="HTH araC/xylS-type" evidence="4">
    <location>
        <begin position="180"/>
        <end position="277"/>
    </location>
</feature>
<keyword evidence="3" id="KW-0804">Transcription</keyword>